<proteinExistence type="predicted"/>
<name>A0A381TFI0_9ZZZZ</name>
<reference evidence="1" key="1">
    <citation type="submission" date="2018-05" db="EMBL/GenBank/DDBJ databases">
        <authorList>
            <person name="Lanie J.A."/>
            <person name="Ng W.-L."/>
            <person name="Kazmierczak K.M."/>
            <person name="Andrzejewski T.M."/>
            <person name="Davidsen T.M."/>
            <person name="Wayne K.J."/>
            <person name="Tettelin H."/>
            <person name="Glass J.I."/>
            <person name="Rusch D."/>
            <person name="Podicherti R."/>
            <person name="Tsui H.-C.T."/>
            <person name="Winkler M.E."/>
        </authorList>
    </citation>
    <scope>NUCLEOTIDE SEQUENCE</scope>
</reference>
<accession>A0A381TFI0</accession>
<sequence length="92" mass="10341">MVETNIASERSDLRRSDREKFALVKLLNDNLDSKRPVSEKSAPTAVTPNSIDHLRSAFLKTAPARFDSERLTPPRLASDKSVSSKLAWLIFE</sequence>
<dbReference type="AlphaFoldDB" id="A0A381TFI0"/>
<protein>
    <submittedName>
        <fullName evidence="1">Uncharacterized protein</fullName>
    </submittedName>
</protein>
<evidence type="ECO:0000313" key="1">
    <source>
        <dbReference type="EMBL" id="SVA14895.1"/>
    </source>
</evidence>
<organism evidence="1">
    <name type="scientific">marine metagenome</name>
    <dbReference type="NCBI Taxonomy" id="408172"/>
    <lineage>
        <taxon>unclassified sequences</taxon>
        <taxon>metagenomes</taxon>
        <taxon>ecological metagenomes</taxon>
    </lineage>
</organism>
<gene>
    <name evidence="1" type="ORF">METZ01_LOCUS67749</name>
</gene>
<dbReference type="EMBL" id="UINC01004516">
    <property type="protein sequence ID" value="SVA14895.1"/>
    <property type="molecule type" value="Genomic_DNA"/>
</dbReference>